<evidence type="ECO:0000313" key="1">
    <source>
        <dbReference type="EMBL" id="EAR61619.1"/>
    </source>
</evidence>
<dbReference type="EMBL" id="AAOW01000007">
    <property type="protein sequence ID" value="EAR61619.1"/>
    <property type="molecule type" value="Genomic_DNA"/>
</dbReference>
<name>A0A7U8C5H4_NEPCE</name>
<protein>
    <recommendedName>
        <fullName evidence="3">Lipoprotein</fullName>
    </recommendedName>
</protein>
<gene>
    <name evidence="1" type="ORF">MED92_13231</name>
</gene>
<reference evidence="1 2" key="1">
    <citation type="submission" date="2006-02" db="EMBL/GenBank/DDBJ databases">
        <authorList>
            <person name="Pinhassi J."/>
            <person name="Pedros-Alio C."/>
            <person name="Ferriera S."/>
            <person name="Johnson J."/>
            <person name="Kravitz S."/>
            <person name="Halpern A."/>
            <person name="Remington K."/>
            <person name="Beeson K."/>
            <person name="Tran B."/>
            <person name="Rogers Y.-H."/>
            <person name="Friedman R."/>
            <person name="Venter J.C."/>
        </authorList>
    </citation>
    <scope>NUCLEOTIDE SEQUENCE [LARGE SCALE GENOMIC DNA]</scope>
    <source>
        <strain evidence="1 2">MED92</strain>
    </source>
</reference>
<dbReference type="PROSITE" id="PS51257">
    <property type="entry name" value="PROKAR_LIPOPROTEIN"/>
    <property type="match status" value="1"/>
</dbReference>
<keyword evidence="2" id="KW-1185">Reference proteome</keyword>
<accession>A0A7U8C5H4</accession>
<organism evidence="1 2">
    <name type="scientific">Neptuniibacter caesariensis</name>
    <dbReference type="NCBI Taxonomy" id="207954"/>
    <lineage>
        <taxon>Bacteria</taxon>
        <taxon>Pseudomonadati</taxon>
        <taxon>Pseudomonadota</taxon>
        <taxon>Gammaproteobacteria</taxon>
        <taxon>Oceanospirillales</taxon>
        <taxon>Oceanospirillaceae</taxon>
        <taxon>Neptuniibacter</taxon>
    </lineage>
</organism>
<evidence type="ECO:0000313" key="2">
    <source>
        <dbReference type="Proteomes" id="UP000002171"/>
    </source>
</evidence>
<sequence length="189" mass="20813">MKKLIAGAVVASAMIALSGCHTNQAKPEETKAAAAVQMNNDDLYEVSHEGRHYVFDDFATYQSFLQVGETSYRKVYIGGGPKGETLVFGLTGKDKKKLSGIAGIDMYNGKLEAAEEFYGEMRGEDGRLYVFSTLEDMEDVRTVGEAPYRFTQIAAGPQGQTVVFVLNKSNKKKQPVELMAKFKAMNNMK</sequence>
<dbReference type="AlphaFoldDB" id="A0A7U8C5H4"/>
<dbReference type="Proteomes" id="UP000002171">
    <property type="component" value="Unassembled WGS sequence"/>
</dbReference>
<comment type="caution">
    <text evidence="1">The sequence shown here is derived from an EMBL/GenBank/DDBJ whole genome shotgun (WGS) entry which is preliminary data.</text>
</comment>
<dbReference type="RefSeq" id="WP_007020234.1">
    <property type="nucleotide sequence ID" value="NZ_CH724125.1"/>
</dbReference>
<evidence type="ECO:0008006" key="3">
    <source>
        <dbReference type="Google" id="ProtNLM"/>
    </source>
</evidence>
<proteinExistence type="predicted"/>
<dbReference type="OrthoDB" id="8776015at2"/>